<name>A0A9N7U940_PLEPL</name>
<feature type="region of interest" description="Disordered" evidence="1">
    <location>
        <begin position="135"/>
        <end position="170"/>
    </location>
</feature>
<dbReference type="EMBL" id="CADEAL010000915">
    <property type="protein sequence ID" value="CAB1426786.1"/>
    <property type="molecule type" value="Genomic_DNA"/>
</dbReference>
<reference evidence="2" key="1">
    <citation type="submission" date="2020-03" db="EMBL/GenBank/DDBJ databases">
        <authorList>
            <person name="Weist P."/>
        </authorList>
    </citation>
    <scope>NUCLEOTIDE SEQUENCE</scope>
</reference>
<dbReference type="Proteomes" id="UP001153269">
    <property type="component" value="Unassembled WGS sequence"/>
</dbReference>
<feature type="compositionally biased region" description="Basic and acidic residues" evidence="1">
    <location>
        <begin position="137"/>
        <end position="162"/>
    </location>
</feature>
<dbReference type="AlphaFoldDB" id="A0A9N7U940"/>
<comment type="caution">
    <text evidence="2">The sequence shown here is derived from an EMBL/GenBank/DDBJ whole genome shotgun (WGS) entry which is preliminary data.</text>
</comment>
<accession>A0A9N7U940</accession>
<organism evidence="2 3">
    <name type="scientific">Pleuronectes platessa</name>
    <name type="common">European plaice</name>
    <dbReference type="NCBI Taxonomy" id="8262"/>
    <lineage>
        <taxon>Eukaryota</taxon>
        <taxon>Metazoa</taxon>
        <taxon>Chordata</taxon>
        <taxon>Craniata</taxon>
        <taxon>Vertebrata</taxon>
        <taxon>Euteleostomi</taxon>
        <taxon>Actinopterygii</taxon>
        <taxon>Neopterygii</taxon>
        <taxon>Teleostei</taxon>
        <taxon>Neoteleostei</taxon>
        <taxon>Acanthomorphata</taxon>
        <taxon>Carangaria</taxon>
        <taxon>Pleuronectiformes</taxon>
        <taxon>Pleuronectoidei</taxon>
        <taxon>Pleuronectidae</taxon>
        <taxon>Pleuronectes</taxon>
    </lineage>
</organism>
<evidence type="ECO:0000256" key="1">
    <source>
        <dbReference type="SAM" id="MobiDB-lite"/>
    </source>
</evidence>
<feature type="region of interest" description="Disordered" evidence="1">
    <location>
        <begin position="57"/>
        <end position="114"/>
    </location>
</feature>
<keyword evidence="3" id="KW-1185">Reference proteome</keyword>
<evidence type="ECO:0000313" key="3">
    <source>
        <dbReference type="Proteomes" id="UP001153269"/>
    </source>
</evidence>
<gene>
    <name evidence="2" type="ORF">PLEPLA_LOCUS14724</name>
</gene>
<sequence length="207" mass="23694">MLRRRRGGGGGGWWLMSKRRRRKGFELRIEDLVEGVHVKFTVLGEFWPGPAKISKAEENAAEQRNRYGAKAATVDSSPPPNPTSPTNTSRSHVFTTRDNREEEDGGDAGTNGYGLEFDELQNRYITEYLLSLKTRRRGEEREERRGEERRAGEERRQEEKRVPRPLPRPPWPLPLHVFNTTAGLTAEHHCATNSRKIRTCVNLCSSN</sequence>
<proteinExistence type="predicted"/>
<evidence type="ECO:0000313" key="2">
    <source>
        <dbReference type="EMBL" id="CAB1426786.1"/>
    </source>
</evidence>
<protein>
    <submittedName>
        <fullName evidence="2">Uncharacterized protein</fullName>
    </submittedName>
</protein>